<evidence type="ECO:0000256" key="2">
    <source>
        <dbReference type="SAM" id="SignalP"/>
    </source>
</evidence>
<dbReference type="GeneID" id="28822966"/>
<keyword evidence="1" id="KW-0812">Transmembrane</keyword>
<protein>
    <submittedName>
        <fullName evidence="3">Uncharacterized protein</fullName>
    </submittedName>
</protein>
<organism evidence="3 4">
    <name type="scientific">Mollisia scopiformis</name>
    <name type="common">Conifer needle endophyte fungus</name>
    <name type="synonym">Phialocephala scopiformis</name>
    <dbReference type="NCBI Taxonomy" id="149040"/>
    <lineage>
        <taxon>Eukaryota</taxon>
        <taxon>Fungi</taxon>
        <taxon>Dikarya</taxon>
        <taxon>Ascomycota</taxon>
        <taxon>Pezizomycotina</taxon>
        <taxon>Leotiomycetes</taxon>
        <taxon>Helotiales</taxon>
        <taxon>Mollisiaceae</taxon>
        <taxon>Mollisia</taxon>
    </lineage>
</organism>
<dbReference type="EMBL" id="KQ947420">
    <property type="protein sequence ID" value="KUJ14465.1"/>
    <property type="molecule type" value="Genomic_DNA"/>
</dbReference>
<sequence length="104" mass="11618">MMLLKYITLLLFLIALSATTPTNTLPTLTSTTTTSASQTPTVTENSYFRWSMCVPSKECNDPLDIVIGVIIFLVLSVGSTTFMVCSVLYRCEERRARLRARSED</sequence>
<feature type="chain" id="PRO_5008267760" evidence="2">
    <location>
        <begin position="20"/>
        <end position="104"/>
    </location>
</feature>
<gene>
    <name evidence="3" type="ORF">LY89DRAFT_671807</name>
</gene>
<evidence type="ECO:0000313" key="3">
    <source>
        <dbReference type="EMBL" id="KUJ14465.1"/>
    </source>
</evidence>
<keyword evidence="2" id="KW-0732">Signal</keyword>
<name>A0A194X2Q7_MOLSC</name>
<proteinExistence type="predicted"/>
<keyword evidence="1" id="KW-0472">Membrane</keyword>
<dbReference type="RefSeq" id="XP_018068820.1">
    <property type="nucleotide sequence ID" value="XM_018213240.1"/>
</dbReference>
<evidence type="ECO:0000256" key="1">
    <source>
        <dbReference type="SAM" id="Phobius"/>
    </source>
</evidence>
<feature type="transmembrane region" description="Helical" evidence="1">
    <location>
        <begin position="65"/>
        <end position="89"/>
    </location>
</feature>
<dbReference type="Proteomes" id="UP000070700">
    <property type="component" value="Unassembled WGS sequence"/>
</dbReference>
<reference evidence="3 4" key="1">
    <citation type="submission" date="2015-10" db="EMBL/GenBank/DDBJ databases">
        <title>Full genome of DAOMC 229536 Phialocephala scopiformis, a fungal endophyte of spruce producing the potent anti-insectan compound rugulosin.</title>
        <authorList>
            <consortium name="DOE Joint Genome Institute"/>
            <person name="Walker A.K."/>
            <person name="Frasz S.L."/>
            <person name="Seifert K.A."/>
            <person name="Miller J.D."/>
            <person name="Mondo S.J."/>
            <person name="Labutti K."/>
            <person name="Lipzen A."/>
            <person name="Dockter R."/>
            <person name="Kennedy M."/>
            <person name="Grigoriev I.V."/>
            <person name="Spatafora J.W."/>
        </authorList>
    </citation>
    <scope>NUCLEOTIDE SEQUENCE [LARGE SCALE GENOMIC DNA]</scope>
    <source>
        <strain evidence="3 4">CBS 120377</strain>
    </source>
</reference>
<keyword evidence="1" id="KW-1133">Transmembrane helix</keyword>
<dbReference type="InParanoid" id="A0A194X2Q7"/>
<dbReference type="KEGG" id="psco:LY89DRAFT_671807"/>
<dbReference type="AlphaFoldDB" id="A0A194X2Q7"/>
<evidence type="ECO:0000313" key="4">
    <source>
        <dbReference type="Proteomes" id="UP000070700"/>
    </source>
</evidence>
<feature type="signal peptide" evidence="2">
    <location>
        <begin position="1"/>
        <end position="19"/>
    </location>
</feature>
<keyword evidence="4" id="KW-1185">Reference proteome</keyword>
<accession>A0A194X2Q7</accession>